<keyword evidence="1" id="KW-0732">Signal</keyword>
<accession>A0A2R8BJF5</accession>
<dbReference type="EMBL" id="OMOQ01000002">
    <property type="protein sequence ID" value="SPH23508.1"/>
    <property type="molecule type" value="Genomic_DNA"/>
</dbReference>
<organism evidence="2 3">
    <name type="scientific">Albidovulum aquaemixtae</name>
    <dbReference type="NCBI Taxonomy" id="1542388"/>
    <lineage>
        <taxon>Bacteria</taxon>
        <taxon>Pseudomonadati</taxon>
        <taxon>Pseudomonadota</taxon>
        <taxon>Alphaproteobacteria</taxon>
        <taxon>Rhodobacterales</taxon>
        <taxon>Paracoccaceae</taxon>
        <taxon>Albidovulum</taxon>
    </lineage>
</organism>
<feature type="signal peptide" evidence="1">
    <location>
        <begin position="1"/>
        <end position="23"/>
    </location>
</feature>
<protein>
    <submittedName>
        <fullName evidence="2">Uncharacterized protein</fullName>
    </submittedName>
</protein>
<dbReference type="AlphaFoldDB" id="A0A2R8BJF5"/>
<dbReference type="RefSeq" id="WP_108853609.1">
    <property type="nucleotide sequence ID" value="NZ_OMOQ01000002.1"/>
</dbReference>
<name>A0A2R8BJF5_9RHOB</name>
<feature type="chain" id="PRO_5015362494" evidence="1">
    <location>
        <begin position="24"/>
        <end position="103"/>
    </location>
</feature>
<gene>
    <name evidence="2" type="ORF">DEA8626_02572</name>
</gene>
<keyword evidence="3" id="KW-1185">Reference proteome</keyword>
<reference evidence="2 3" key="1">
    <citation type="submission" date="2018-03" db="EMBL/GenBank/DDBJ databases">
        <authorList>
            <person name="Keele B.F."/>
        </authorList>
    </citation>
    <scope>NUCLEOTIDE SEQUENCE [LARGE SCALE GENOMIC DNA]</scope>
    <source>
        <strain evidence="2 3">CECT 8626</strain>
    </source>
</reference>
<evidence type="ECO:0000313" key="3">
    <source>
        <dbReference type="Proteomes" id="UP000244924"/>
    </source>
</evidence>
<dbReference type="Proteomes" id="UP000244924">
    <property type="component" value="Unassembled WGS sequence"/>
</dbReference>
<sequence>MFKRTFTLALVLGAAALAPPSHAQQILPCFERGHLIEKLAGGYGERQTGAGLSGPQQLVELWSSSETGSFTIVLTQPDGRSCVLATGTSWQMKRNSEAERVSG</sequence>
<evidence type="ECO:0000313" key="2">
    <source>
        <dbReference type="EMBL" id="SPH23508.1"/>
    </source>
</evidence>
<proteinExistence type="predicted"/>
<evidence type="ECO:0000256" key="1">
    <source>
        <dbReference type="SAM" id="SignalP"/>
    </source>
</evidence>
<dbReference type="OrthoDB" id="9810895at2"/>